<dbReference type="Pfam" id="PF02518">
    <property type="entry name" value="HATPase_c"/>
    <property type="match status" value="1"/>
</dbReference>
<name>A0A0F5IYK3_9BACT</name>
<dbReference type="EC" id="2.7.13.3" evidence="2"/>
<keyword evidence="5" id="KW-1185">Reference proteome</keyword>
<dbReference type="InterPro" id="IPR005467">
    <property type="entry name" value="His_kinase_dom"/>
</dbReference>
<accession>A0A0F5IYK3</accession>
<dbReference type="STRING" id="1203610.HMPREF1536_04094"/>
<dbReference type="GO" id="GO:0004673">
    <property type="term" value="F:protein histidine kinase activity"/>
    <property type="evidence" value="ECO:0007669"/>
    <property type="project" value="UniProtKB-EC"/>
</dbReference>
<dbReference type="PRINTS" id="PR00344">
    <property type="entry name" value="BCTRLSENSOR"/>
</dbReference>
<reference evidence="4 5" key="1">
    <citation type="submission" date="2013-04" db="EMBL/GenBank/DDBJ databases">
        <title>The Genome Sequence of Parabacteroides gordonii DSM 23371.</title>
        <authorList>
            <consortium name="The Broad Institute Genomics Platform"/>
            <person name="Earl A."/>
            <person name="Ward D."/>
            <person name="Feldgarden M."/>
            <person name="Gevers D."/>
            <person name="Martens E."/>
            <person name="Sakamoto M."/>
            <person name="Benno Y."/>
            <person name="Suzuki N."/>
            <person name="Matsunaga N."/>
            <person name="Koshihara K."/>
            <person name="Seki M."/>
            <person name="Komiya H."/>
            <person name="Walker B."/>
            <person name="Young S."/>
            <person name="Zeng Q."/>
            <person name="Gargeya S."/>
            <person name="Fitzgerald M."/>
            <person name="Haas B."/>
            <person name="Abouelleil A."/>
            <person name="Allen A.W."/>
            <person name="Alvarado L."/>
            <person name="Arachchi H.M."/>
            <person name="Berlin A.M."/>
            <person name="Chapman S.B."/>
            <person name="Gainer-Dewar J."/>
            <person name="Goldberg J."/>
            <person name="Griggs A."/>
            <person name="Gujja S."/>
            <person name="Hansen M."/>
            <person name="Howarth C."/>
            <person name="Imamovic A."/>
            <person name="Ireland A."/>
            <person name="Larimer J."/>
            <person name="McCowan C."/>
            <person name="Murphy C."/>
            <person name="Pearson M."/>
            <person name="Poon T.W."/>
            <person name="Priest M."/>
            <person name="Roberts A."/>
            <person name="Saif S."/>
            <person name="Shea T."/>
            <person name="Sisk P."/>
            <person name="Sykes S."/>
            <person name="Wortman J."/>
            <person name="Nusbaum C."/>
            <person name="Birren B."/>
        </authorList>
    </citation>
    <scope>NUCLEOTIDE SEQUENCE [LARGE SCALE GENOMIC DNA]</scope>
    <source>
        <strain evidence="4 5">MS-1</strain>
    </source>
</reference>
<dbReference type="RefSeq" id="WP_028729377.1">
    <property type="nucleotide sequence ID" value="NZ_KE386763.1"/>
</dbReference>
<sequence>MNTLTFHITDIASNSVRAGATRIMLDVVIEGDNARIRIADNGCGMDAETVSRVSNPFYTTRTTRRIGLGIPFLIQNAEQTGGSVKIISQPGEGTEVTASFHTSHIDCPPWGDLAGTVAMLISGNPAINVCFTYRKGEHTFELSTKELQSIFEDIPLNHPKVILVIKEMLAENLK</sequence>
<dbReference type="AlphaFoldDB" id="A0A0F5IYK3"/>
<dbReference type="InterPro" id="IPR004358">
    <property type="entry name" value="Sig_transdc_His_kin-like_C"/>
</dbReference>
<dbReference type="PANTHER" id="PTHR43065">
    <property type="entry name" value="SENSOR HISTIDINE KINASE"/>
    <property type="match status" value="1"/>
</dbReference>
<comment type="caution">
    <text evidence="4">The sequence shown here is derived from an EMBL/GenBank/DDBJ whole genome shotgun (WGS) entry which is preliminary data.</text>
</comment>
<dbReference type="PROSITE" id="PS50109">
    <property type="entry name" value="HIS_KIN"/>
    <property type="match status" value="1"/>
</dbReference>
<protein>
    <recommendedName>
        <fullName evidence="2">histidine kinase</fullName>
        <ecNumber evidence="2">2.7.13.3</ecNumber>
    </recommendedName>
</protein>
<organism evidence="4 5">
    <name type="scientific">Parabacteroides gordonii MS-1 = DSM 23371</name>
    <dbReference type="NCBI Taxonomy" id="1203610"/>
    <lineage>
        <taxon>Bacteria</taxon>
        <taxon>Pseudomonadati</taxon>
        <taxon>Bacteroidota</taxon>
        <taxon>Bacteroidia</taxon>
        <taxon>Bacteroidales</taxon>
        <taxon>Tannerellaceae</taxon>
        <taxon>Parabacteroides</taxon>
    </lineage>
</organism>
<evidence type="ECO:0000313" key="5">
    <source>
        <dbReference type="Proteomes" id="UP000033035"/>
    </source>
</evidence>
<dbReference type="SMART" id="SM00387">
    <property type="entry name" value="HATPase_c"/>
    <property type="match status" value="1"/>
</dbReference>
<evidence type="ECO:0000259" key="3">
    <source>
        <dbReference type="PROSITE" id="PS50109"/>
    </source>
</evidence>
<evidence type="ECO:0000313" key="4">
    <source>
        <dbReference type="EMBL" id="KKB50558.1"/>
    </source>
</evidence>
<dbReference type="Proteomes" id="UP000033035">
    <property type="component" value="Unassembled WGS sequence"/>
</dbReference>
<dbReference type="HOGENOM" id="CLU_125323_0_0_10"/>
<gene>
    <name evidence="4" type="ORF">HMPREF1536_04094</name>
</gene>
<dbReference type="PATRIC" id="fig|1203610.3.peg.4172"/>
<dbReference type="SUPFAM" id="SSF55874">
    <property type="entry name" value="ATPase domain of HSP90 chaperone/DNA topoisomerase II/histidine kinase"/>
    <property type="match status" value="1"/>
</dbReference>
<dbReference type="InterPro" id="IPR003594">
    <property type="entry name" value="HATPase_dom"/>
</dbReference>
<dbReference type="Gene3D" id="3.30.565.10">
    <property type="entry name" value="Histidine kinase-like ATPase, C-terminal domain"/>
    <property type="match status" value="1"/>
</dbReference>
<comment type="catalytic activity">
    <reaction evidence="1">
        <text>ATP + protein L-histidine = ADP + protein N-phospho-L-histidine.</text>
        <dbReference type="EC" id="2.7.13.3"/>
    </reaction>
</comment>
<evidence type="ECO:0000256" key="2">
    <source>
        <dbReference type="ARBA" id="ARBA00012438"/>
    </source>
</evidence>
<evidence type="ECO:0000256" key="1">
    <source>
        <dbReference type="ARBA" id="ARBA00000085"/>
    </source>
</evidence>
<dbReference type="EMBL" id="AQHW01000020">
    <property type="protein sequence ID" value="KKB50558.1"/>
    <property type="molecule type" value="Genomic_DNA"/>
</dbReference>
<proteinExistence type="predicted"/>
<feature type="domain" description="Histidine kinase" evidence="3">
    <location>
        <begin position="1"/>
        <end position="104"/>
    </location>
</feature>
<dbReference type="InterPro" id="IPR036890">
    <property type="entry name" value="HATPase_C_sf"/>
</dbReference>